<evidence type="ECO:0000256" key="19">
    <source>
        <dbReference type="ARBA" id="ARBA00023280"/>
    </source>
</evidence>
<gene>
    <name evidence="24" type="primary">LMP1</name>
</gene>
<dbReference type="GO" id="GO:0039527">
    <property type="term" value="P:symbiont-mediated suppression of host TRAF-mediated signal transduction"/>
    <property type="evidence" value="ECO:0007669"/>
    <property type="project" value="UniProtKB-KW"/>
</dbReference>
<feature type="transmembrane region" description="Helical" evidence="23">
    <location>
        <begin position="53"/>
        <end position="72"/>
    </location>
</feature>
<evidence type="ECO:0000313" key="24">
    <source>
        <dbReference type="EMBL" id="ARB50462.1"/>
    </source>
</evidence>
<protein>
    <recommendedName>
        <fullName evidence="3">Latent membrane protein 1</fullName>
    </recommendedName>
    <alternativeName>
        <fullName evidence="20">Protein p63</fullName>
    </alternativeName>
</protein>
<evidence type="ECO:0000256" key="9">
    <source>
        <dbReference type="ARBA" id="ARBA00022632"/>
    </source>
</evidence>
<keyword evidence="7" id="KW-0597">Phosphoprotein</keyword>
<comment type="subcellular location">
    <subcellularLocation>
        <location evidence="1">Host cell membrane</location>
        <topology evidence="1">Multi-pass membrane protein</topology>
    </subcellularLocation>
</comment>
<keyword evidence="17 23" id="KW-0472">Membrane</keyword>
<proteinExistence type="inferred from homology"/>
<evidence type="ECO:0000256" key="20">
    <source>
        <dbReference type="ARBA" id="ARBA00032713"/>
    </source>
</evidence>
<keyword evidence="6" id="KW-1074">Activation of host NF-kappa-B by virus</keyword>
<evidence type="ECO:0000256" key="22">
    <source>
        <dbReference type="SAM" id="MobiDB-lite"/>
    </source>
</evidence>
<keyword evidence="4" id="KW-1113">Inhibition of host RLR pathway by virus</keyword>
<keyword evidence="8" id="KW-0945">Host-virus interaction</keyword>
<organismHost>
    <name type="scientific">Homo sapiens</name>
    <name type="common">Human</name>
    <dbReference type="NCBI Taxonomy" id="9606"/>
</organismHost>
<reference evidence="24" key="1">
    <citation type="journal article" date="2017" name="PLoS ONE">
        <title>A novel recombinant variant of latent membrane protein 1 from Epstein Barr virus in Argentina denotes phylogeographical association.</title>
        <authorList>
            <person name="Gantuz M."/>
            <person name="Lorenzetti M.A."/>
            <person name="Chabay P.A."/>
            <person name="Preciado M.V."/>
        </authorList>
    </citation>
    <scope>NUCLEOTIDE SEQUENCE</scope>
    <source>
        <strain evidence="24">LMP1-RH6</strain>
    </source>
</reference>
<keyword evidence="13" id="KW-0832">Ubl conjugation</keyword>
<evidence type="ECO:0000256" key="10">
    <source>
        <dbReference type="ARBA" id="ARBA00022647"/>
    </source>
</evidence>
<evidence type="ECO:0000256" key="6">
    <source>
        <dbReference type="ARBA" id="ARBA00022551"/>
    </source>
</evidence>
<evidence type="ECO:0000256" key="23">
    <source>
        <dbReference type="SAM" id="Phobius"/>
    </source>
</evidence>
<feature type="transmembrane region" description="Helical" evidence="23">
    <location>
        <begin position="21"/>
        <end position="41"/>
    </location>
</feature>
<accession>A0A1V0FXM4</accession>
<dbReference type="GO" id="GO:0019087">
    <property type="term" value="P:symbiont-mediated transformation of host cell"/>
    <property type="evidence" value="ECO:0007669"/>
    <property type="project" value="InterPro"/>
</dbReference>
<keyword evidence="5" id="KW-1032">Host cell membrane</keyword>
<dbReference type="InterPro" id="IPR007961">
    <property type="entry name" value="Herpes_LMP1"/>
</dbReference>
<feature type="compositionally biased region" description="Basic and acidic residues" evidence="22">
    <location>
        <begin position="210"/>
        <end position="224"/>
    </location>
</feature>
<keyword evidence="15" id="KW-1112">Inhibition of host TYK2 by virus</keyword>
<evidence type="ECO:0000256" key="12">
    <source>
        <dbReference type="ARBA" id="ARBA00022830"/>
    </source>
</evidence>
<keyword evidence="14" id="KW-1043">Host membrane</keyword>
<evidence type="ECO:0000256" key="4">
    <source>
        <dbReference type="ARBA" id="ARBA00022482"/>
    </source>
</evidence>
<evidence type="ECO:0000256" key="1">
    <source>
        <dbReference type="ARBA" id="ARBA00004598"/>
    </source>
</evidence>
<name>A0A1V0FXM4_EBVG</name>
<feature type="transmembrane region" description="Helical" evidence="23">
    <location>
        <begin position="138"/>
        <end position="159"/>
    </location>
</feature>
<sequence length="403" mass="43859">MERDLERGPPGPPRPPLGPPLSSSMGLALLLLILALLFWLYIVMSNWTGGPLLVLYAFALMLLIIILIIFIFRRDLLCPLGGLGLLLLMITLLLIALWNLNGQALYLGILLFIFACLLALGLWIYFLEILWRLGATIWQLLAFILAFFLDIILLIIALYLQQNWWTLLVDLLWLLLFLAILIWMYYHGQRHTDEHRHDDSLPHPQQATDDSSHESDSNSNEGRHHLLVSGAADGPPLCSQNLGAPGGGPDNGPRGPDNTDDNGPQGPDNTDDNGPQDPDNTDDNGPQDPDNTDDNGPQDPDNTDDNAPQGPDNTDDNGPHDPLPHNPSDSTGNDGGPPQLTEEVENKHGDQDPPPMTDGGNGHSHDSGHGGTDPHLPTLLLGTSGSGGDDDDPHGPVQLSYYD</sequence>
<feature type="transmembrane region" description="Helical" evidence="23">
    <location>
        <begin position="165"/>
        <end position="186"/>
    </location>
</feature>
<dbReference type="GO" id="GO:0039574">
    <property type="term" value="P:symbiont-mediated suppression of host JAK-STAT cascade via inhibition of host TYK2 activity"/>
    <property type="evidence" value="ECO:0007669"/>
    <property type="project" value="UniProtKB-KW"/>
</dbReference>
<keyword evidence="12" id="KW-1114">Inhibition of host interferon signaling pathway by virus</keyword>
<feature type="transmembrane region" description="Helical" evidence="23">
    <location>
        <begin position="79"/>
        <end position="98"/>
    </location>
</feature>
<evidence type="ECO:0000256" key="14">
    <source>
        <dbReference type="ARBA" id="ARBA00022870"/>
    </source>
</evidence>
<keyword evidence="11 23" id="KW-0812">Transmembrane</keyword>
<evidence type="ECO:0000256" key="13">
    <source>
        <dbReference type="ARBA" id="ARBA00022843"/>
    </source>
</evidence>
<dbReference type="GO" id="GO:0016020">
    <property type="term" value="C:membrane"/>
    <property type="evidence" value="ECO:0007669"/>
    <property type="project" value="InterPro"/>
</dbReference>
<dbReference type="GO" id="GO:0020002">
    <property type="term" value="C:host cell plasma membrane"/>
    <property type="evidence" value="ECO:0007669"/>
    <property type="project" value="UniProtKB-SubCell"/>
</dbReference>
<evidence type="ECO:0000256" key="7">
    <source>
        <dbReference type="ARBA" id="ARBA00022553"/>
    </source>
</evidence>
<keyword evidence="19" id="KW-0899">Viral immunoevasion</keyword>
<evidence type="ECO:0000256" key="21">
    <source>
        <dbReference type="ARBA" id="ARBA00054510"/>
    </source>
</evidence>
<evidence type="ECO:0000256" key="2">
    <source>
        <dbReference type="ARBA" id="ARBA00005875"/>
    </source>
</evidence>
<evidence type="ECO:0000256" key="8">
    <source>
        <dbReference type="ARBA" id="ARBA00022581"/>
    </source>
</evidence>
<keyword evidence="10" id="KW-1110">Inhibition of host TRAFs by virus</keyword>
<comment type="similarity">
    <text evidence="2">Belongs to the herpesviridae LMP-1 family.</text>
</comment>
<feature type="compositionally biased region" description="Low complexity" evidence="22">
    <location>
        <begin position="251"/>
        <end position="264"/>
    </location>
</feature>
<dbReference type="EMBL" id="KY118024">
    <property type="protein sequence ID" value="ARB50462.1"/>
    <property type="molecule type" value="Genomic_DNA"/>
</dbReference>
<evidence type="ECO:0000256" key="15">
    <source>
        <dbReference type="ARBA" id="ARBA00022923"/>
    </source>
</evidence>
<keyword evidence="16 23" id="KW-1133">Transmembrane helix</keyword>
<evidence type="ECO:0000256" key="11">
    <source>
        <dbReference type="ARBA" id="ARBA00022692"/>
    </source>
</evidence>
<evidence type="ECO:0000256" key="3">
    <source>
        <dbReference type="ARBA" id="ARBA00018948"/>
    </source>
</evidence>
<keyword evidence="18" id="KW-0922">Interferon antiviral system evasion</keyword>
<dbReference type="GO" id="GO:0039502">
    <property type="term" value="P:symbiont-mediated suppression of host type I interferon-mediated signaling pathway"/>
    <property type="evidence" value="ECO:0007669"/>
    <property type="project" value="UniProtKB-KW"/>
</dbReference>
<dbReference type="GO" id="GO:0085033">
    <property type="term" value="P:symbiont-mediated activation of host NF-kappaB cascade"/>
    <property type="evidence" value="ECO:0007669"/>
    <property type="project" value="UniProtKB-KW"/>
</dbReference>
<evidence type="ECO:0000256" key="5">
    <source>
        <dbReference type="ARBA" id="ARBA00022511"/>
    </source>
</evidence>
<feature type="region of interest" description="Disordered" evidence="22">
    <location>
        <begin position="194"/>
        <end position="403"/>
    </location>
</feature>
<evidence type="ECO:0000256" key="16">
    <source>
        <dbReference type="ARBA" id="ARBA00022989"/>
    </source>
</evidence>
<evidence type="ECO:0000256" key="18">
    <source>
        <dbReference type="ARBA" id="ARBA00023258"/>
    </source>
</evidence>
<feature type="compositionally biased region" description="Low complexity" evidence="22">
    <location>
        <begin position="373"/>
        <end position="383"/>
    </location>
</feature>
<keyword evidence="9" id="KW-1090">Inhibition of host innate immune response by virus</keyword>
<evidence type="ECO:0000256" key="17">
    <source>
        <dbReference type="ARBA" id="ARBA00023136"/>
    </source>
</evidence>
<dbReference type="Pfam" id="PF05297">
    <property type="entry name" value="Herpes_LMP1"/>
    <property type="match status" value="1"/>
</dbReference>
<feature type="transmembrane region" description="Helical" evidence="23">
    <location>
        <begin position="104"/>
        <end position="126"/>
    </location>
</feature>
<organism evidence="24">
    <name type="scientific">Epstein-Barr virus (strain GD1)</name>
    <name type="common">HHV-4</name>
    <name type="synonym">Human gammaherpesvirus 4</name>
    <dbReference type="NCBI Taxonomy" id="10376"/>
    <lineage>
        <taxon>Viruses</taxon>
        <taxon>Duplodnaviria</taxon>
        <taxon>Heunggongvirae</taxon>
        <taxon>Peploviricota</taxon>
        <taxon>Herviviricetes</taxon>
        <taxon>Herpesvirales</taxon>
        <taxon>Orthoherpesviridae</taxon>
        <taxon>Gammaherpesvirinae</taxon>
        <taxon>Lymphocryptovirus</taxon>
        <taxon>Lymphocryptovirus humangamma4</taxon>
    </lineage>
</organism>
<comment type="function">
    <text evidence="21">Acts as a CD40 functional homolog to prevent apoptosis of infected B-lymphocytes and drive their proliferation. Functions as a constitutively active tumor necrosis factor receptor that induces the activation of several signaling pathways, including those of the NF-kappa-B family. LMP1 signaling leads to up-regulation of antiapoptotic proteins and provide growth signals in latently infected cells. Interacts with host UBE2I and subsequently affects the sumoylation state of several cellular proteins. For example, induces the sumoylation of host IRF7 thereby limiting its transcriptional activity and modulating the activation of innate immune responses. Also inhibits host IFN-alpha-stimulated STAT2 nuclear translocation and interferon-stimulated response element transcriptional activity by interacting with and inhibiting host TYK2. Induces SUMO expression during viral latency thereby dysregulating the host sumoylation processes.</text>
</comment>